<organism evidence="1">
    <name type="scientific">Arundo donax</name>
    <name type="common">Giant reed</name>
    <name type="synonym">Donax arundinaceus</name>
    <dbReference type="NCBI Taxonomy" id="35708"/>
    <lineage>
        <taxon>Eukaryota</taxon>
        <taxon>Viridiplantae</taxon>
        <taxon>Streptophyta</taxon>
        <taxon>Embryophyta</taxon>
        <taxon>Tracheophyta</taxon>
        <taxon>Spermatophyta</taxon>
        <taxon>Magnoliopsida</taxon>
        <taxon>Liliopsida</taxon>
        <taxon>Poales</taxon>
        <taxon>Poaceae</taxon>
        <taxon>PACMAD clade</taxon>
        <taxon>Arundinoideae</taxon>
        <taxon>Arundineae</taxon>
        <taxon>Arundo</taxon>
    </lineage>
</organism>
<proteinExistence type="predicted"/>
<protein>
    <submittedName>
        <fullName evidence="1">Uncharacterized protein</fullName>
    </submittedName>
</protein>
<name>A0A0A9GH29_ARUDO</name>
<accession>A0A0A9GH29</accession>
<sequence>MKRKNKCIHPSQLHSLCLYTIPLQTAPDSKPSNNKINTHQMTFKYVHMHTP</sequence>
<evidence type="ECO:0000313" key="1">
    <source>
        <dbReference type="EMBL" id="JAE22724.1"/>
    </source>
</evidence>
<dbReference type="AlphaFoldDB" id="A0A0A9GH29"/>
<reference evidence="1" key="1">
    <citation type="submission" date="2014-09" db="EMBL/GenBank/DDBJ databases">
        <authorList>
            <person name="Magalhaes I.L.F."/>
            <person name="Oliveira U."/>
            <person name="Santos F.R."/>
            <person name="Vidigal T.H.D.A."/>
            <person name="Brescovit A.D."/>
            <person name="Santos A.J."/>
        </authorList>
    </citation>
    <scope>NUCLEOTIDE SEQUENCE</scope>
    <source>
        <tissue evidence="1">Shoot tissue taken approximately 20 cm above the soil surface</tissue>
    </source>
</reference>
<reference evidence="1" key="2">
    <citation type="journal article" date="2015" name="Data Brief">
        <title>Shoot transcriptome of the giant reed, Arundo donax.</title>
        <authorList>
            <person name="Barrero R.A."/>
            <person name="Guerrero F.D."/>
            <person name="Moolhuijzen P."/>
            <person name="Goolsby J.A."/>
            <person name="Tidwell J."/>
            <person name="Bellgard S.E."/>
            <person name="Bellgard M.I."/>
        </authorList>
    </citation>
    <scope>NUCLEOTIDE SEQUENCE</scope>
    <source>
        <tissue evidence="1">Shoot tissue taken approximately 20 cm above the soil surface</tissue>
    </source>
</reference>
<dbReference type="EMBL" id="GBRH01175172">
    <property type="protein sequence ID" value="JAE22724.1"/>
    <property type="molecule type" value="Transcribed_RNA"/>
</dbReference>